<evidence type="ECO:0000313" key="2">
    <source>
        <dbReference type="EMBL" id="KFH17740.1"/>
    </source>
</evidence>
<protein>
    <submittedName>
        <fullName evidence="2">Uncharacterized protein</fullName>
    </submittedName>
</protein>
<dbReference type="Proteomes" id="UP000028821">
    <property type="component" value="Unassembled WGS sequence"/>
</dbReference>
<dbReference type="OrthoDB" id="10571648at2759"/>
<comment type="caution">
    <text evidence="2">The sequence shown here is derived from an EMBL/GenBank/DDBJ whole genome shotgun (WGS) entry which is preliminary data.</text>
</comment>
<sequence>SSCASVLGSCVVSAPQSSRHFSPHTSLCVMLLSTLLASVQQRLLFLSFLRLRERRVPSWRRERSRKGSAHDAGRCAGEVGTDARARREGGGVPGDGRKEQAAGREKAFAIGPRRHRAEAEGRREQEEPPTEVAAQEERRSGREEDEDDVGRWKGQESESETEGSRGETPTRSFPLEEKAKLTATAVFRLSLSRSLSRIKRQAFLSLAHHARREQRRRPNQAKRREEATEGDARREEVIGMSSRRDFSEKKRSANRGNLGSLSATYAALPSRTSRVLGGDTPDSSTALAVFLGTVKAAILRRVRDVFTLWELTTK</sequence>
<feature type="compositionally biased region" description="Basic and acidic residues" evidence="1">
    <location>
        <begin position="117"/>
        <end position="126"/>
    </location>
</feature>
<dbReference type="VEuPathDB" id="ToxoDB:TGMAS_359480"/>
<accession>A0A086QYQ8</accession>
<gene>
    <name evidence="2" type="ORF">TGMAS_359480</name>
</gene>
<feature type="region of interest" description="Disordered" evidence="1">
    <location>
        <begin position="59"/>
        <end position="176"/>
    </location>
</feature>
<organism evidence="2 3">
    <name type="scientific">Toxoplasma gondii MAS</name>
    <dbReference type="NCBI Taxonomy" id="943118"/>
    <lineage>
        <taxon>Eukaryota</taxon>
        <taxon>Sar</taxon>
        <taxon>Alveolata</taxon>
        <taxon>Apicomplexa</taxon>
        <taxon>Conoidasida</taxon>
        <taxon>Coccidia</taxon>
        <taxon>Eucoccidiorida</taxon>
        <taxon>Eimeriorina</taxon>
        <taxon>Sarcocystidae</taxon>
        <taxon>Toxoplasma</taxon>
    </lineage>
</organism>
<feature type="compositionally biased region" description="Basic and acidic residues" evidence="1">
    <location>
        <begin position="222"/>
        <end position="251"/>
    </location>
</feature>
<dbReference type="EMBL" id="AEXC02000185">
    <property type="protein sequence ID" value="KFH17740.1"/>
    <property type="molecule type" value="Genomic_DNA"/>
</dbReference>
<feature type="region of interest" description="Disordered" evidence="1">
    <location>
        <begin position="209"/>
        <end position="255"/>
    </location>
</feature>
<feature type="compositionally biased region" description="Basic residues" evidence="1">
    <location>
        <begin position="209"/>
        <end position="221"/>
    </location>
</feature>
<name>A0A086QYQ8_TOXGO</name>
<evidence type="ECO:0000256" key="1">
    <source>
        <dbReference type="SAM" id="MobiDB-lite"/>
    </source>
</evidence>
<proteinExistence type="predicted"/>
<feature type="compositionally biased region" description="Basic and acidic residues" evidence="1">
    <location>
        <begin position="81"/>
        <end position="107"/>
    </location>
</feature>
<feature type="non-terminal residue" evidence="2">
    <location>
        <position position="1"/>
    </location>
</feature>
<evidence type="ECO:0000313" key="3">
    <source>
        <dbReference type="Proteomes" id="UP000028821"/>
    </source>
</evidence>
<reference evidence="2 3" key="1">
    <citation type="submission" date="2014-04" db="EMBL/GenBank/DDBJ databases">
        <authorList>
            <person name="Sibley D."/>
            <person name="Venepally P."/>
            <person name="Karamycheva S."/>
            <person name="Hadjithomas M."/>
            <person name="Khan A."/>
            <person name="Brunk B."/>
            <person name="Roos D."/>
            <person name="Caler E."/>
            <person name="Lorenzi H."/>
        </authorList>
    </citation>
    <scope>NUCLEOTIDE SEQUENCE [LARGE SCALE GENOMIC DNA]</scope>
    <source>
        <strain evidence="2 3">MAS</strain>
    </source>
</reference>
<dbReference type="AlphaFoldDB" id="A0A086QYQ8"/>